<evidence type="ECO:0000256" key="1">
    <source>
        <dbReference type="ARBA" id="ARBA00004196"/>
    </source>
</evidence>
<proteinExistence type="predicted"/>
<dbReference type="InterPro" id="IPR017937">
    <property type="entry name" value="Thioredoxin_CS"/>
</dbReference>
<dbReference type="CDD" id="cd02966">
    <property type="entry name" value="TlpA_like_family"/>
    <property type="match status" value="1"/>
</dbReference>
<name>H1Y2L8_9SPHI</name>
<evidence type="ECO:0000259" key="6">
    <source>
        <dbReference type="PROSITE" id="PS51352"/>
    </source>
</evidence>
<dbReference type="GO" id="GO:0030313">
    <property type="term" value="C:cell envelope"/>
    <property type="evidence" value="ECO:0007669"/>
    <property type="project" value="UniProtKB-SubCell"/>
</dbReference>
<dbReference type="InterPro" id="IPR036249">
    <property type="entry name" value="Thioredoxin-like_sf"/>
</dbReference>
<evidence type="ECO:0000256" key="4">
    <source>
        <dbReference type="ARBA" id="ARBA00023284"/>
    </source>
</evidence>
<reference evidence="7" key="1">
    <citation type="submission" date="2011-09" db="EMBL/GenBank/DDBJ databases">
        <title>The permanent draft genome of Mucilaginibacter paludis DSM 18603.</title>
        <authorList>
            <consortium name="US DOE Joint Genome Institute (JGI-PGF)"/>
            <person name="Lucas S."/>
            <person name="Han J."/>
            <person name="Lapidus A."/>
            <person name="Bruce D."/>
            <person name="Goodwin L."/>
            <person name="Pitluck S."/>
            <person name="Peters L."/>
            <person name="Kyrpides N."/>
            <person name="Mavromatis K."/>
            <person name="Ivanova N."/>
            <person name="Mikhailova N."/>
            <person name="Held B."/>
            <person name="Detter J.C."/>
            <person name="Tapia R."/>
            <person name="Han C."/>
            <person name="Land M."/>
            <person name="Hauser L."/>
            <person name="Markowitz V."/>
            <person name="Cheng J.-F."/>
            <person name="Hugenholtz P."/>
            <person name="Woyke T."/>
            <person name="Wu D."/>
            <person name="Tindall B."/>
            <person name="Brambilla E."/>
            <person name="Klenk H.-P."/>
            <person name="Eisen J.A."/>
        </authorList>
    </citation>
    <scope>NUCLEOTIDE SEQUENCE [LARGE SCALE GENOMIC DNA]</scope>
    <source>
        <strain evidence="7">DSM 18603</strain>
    </source>
</reference>
<dbReference type="GO" id="GO:0016491">
    <property type="term" value="F:oxidoreductase activity"/>
    <property type="evidence" value="ECO:0007669"/>
    <property type="project" value="InterPro"/>
</dbReference>
<feature type="chain" id="PRO_5003556991" evidence="5">
    <location>
        <begin position="19"/>
        <end position="377"/>
    </location>
</feature>
<organism evidence="7 8">
    <name type="scientific">Mucilaginibacter paludis DSM 18603</name>
    <dbReference type="NCBI Taxonomy" id="714943"/>
    <lineage>
        <taxon>Bacteria</taxon>
        <taxon>Pseudomonadati</taxon>
        <taxon>Bacteroidota</taxon>
        <taxon>Sphingobacteriia</taxon>
        <taxon>Sphingobacteriales</taxon>
        <taxon>Sphingobacteriaceae</taxon>
        <taxon>Mucilaginibacter</taxon>
    </lineage>
</organism>
<dbReference type="EMBL" id="CM001403">
    <property type="protein sequence ID" value="EHQ28066.1"/>
    <property type="molecule type" value="Genomic_DNA"/>
</dbReference>
<feature type="domain" description="Thioredoxin" evidence="6">
    <location>
        <begin position="239"/>
        <end position="377"/>
    </location>
</feature>
<dbReference type="OrthoDB" id="750178at2"/>
<dbReference type="AlphaFoldDB" id="H1Y2L8"/>
<evidence type="ECO:0000256" key="5">
    <source>
        <dbReference type="SAM" id="SignalP"/>
    </source>
</evidence>
<dbReference type="Proteomes" id="UP000002774">
    <property type="component" value="Chromosome"/>
</dbReference>
<dbReference type="PROSITE" id="PS00194">
    <property type="entry name" value="THIOREDOXIN_1"/>
    <property type="match status" value="1"/>
</dbReference>
<evidence type="ECO:0000313" key="7">
    <source>
        <dbReference type="EMBL" id="EHQ28066.1"/>
    </source>
</evidence>
<dbReference type="InterPro" id="IPR013740">
    <property type="entry name" value="Redoxin"/>
</dbReference>
<dbReference type="PANTHER" id="PTHR42852:SF6">
    <property type="entry name" value="THIOL:DISULFIDE INTERCHANGE PROTEIN DSBE"/>
    <property type="match status" value="1"/>
</dbReference>
<keyword evidence="5" id="KW-0732">Signal</keyword>
<keyword evidence="2" id="KW-0201">Cytochrome c-type biogenesis</keyword>
<dbReference type="Pfam" id="PF08534">
    <property type="entry name" value="Redoxin"/>
    <property type="match status" value="1"/>
</dbReference>
<keyword evidence="8" id="KW-1185">Reference proteome</keyword>
<evidence type="ECO:0000313" key="8">
    <source>
        <dbReference type="Proteomes" id="UP000002774"/>
    </source>
</evidence>
<comment type="subcellular location">
    <subcellularLocation>
        <location evidence="1">Cell envelope</location>
    </subcellularLocation>
</comment>
<sequence>MKIRILLFTVLLPIAAAAQTSNFSLTGKIGKLDKPVMVYLDYMDNGVSHEDSSAVVNGTFSFSGTIKYISTARMAMAHQGEGKNTAIYKGDADAIYFDFGKEKITLSSNDSLSNAKFSGSIVYEDYQAYNKAIGGYFIDLIKAANAEFARGTPEQQKDTTYIKAQRDKYNQIWVVRSKKQFEFAKNNPHSYFGLEALSEASGHFNVAKLQPIYDALDEKLRATDVGVKLAQRLKSVSITSLGKTAPLFTMNNVSGKPVSLADLKGKVVLIDFWASWCEPCRAESPNLKTQYKLYKDKGFEIISVSVDTDKKRWLAAIEEDGLPWLQVSDLKGSNNAAARVYGVNGVPAFFLIDREGKIIGKDLRGEPLNKKLAEIFN</sequence>
<keyword evidence="4" id="KW-0676">Redox-active center</keyword>
<dbReference type="InterPro" id="IPR050553">
    <property type="entry name" value="Thioredoxin_ResA/DsbE_sf"/>
</dbReference>
<accession>H1Y2L8</accession>
<gene>
    <name evidence="7" type="ORF">Mucpa_3975</name>
</gene>
<feature type="signal peptide" evidence="5">
    <location>
        <begin position="1"/>
        <end position="18"/>
    </location>
</feature>
<evidence type="ECO:0000256" key="3">
    <source>
        <dbReference type="ARBA" id="ARBA00023157"/>
    </source>
</evidence>
<dbReference type="RefSeq" id="WP_008508803.1">
    <property type="nucleotide sequence ID" value="NZ_CM001403.1"/>
</dbReference>
<evidence type="ECO:0000256" key="2">
    <source>
        <dbReference type="ARBA" id="ARBA00022748"/>
    </source>
</evidence>
<protein>
    <submittedName>
        <fullName evidence="7">Alkyl hydroperoxide reductase/ Thiol specific antioxidant/ Mal allergen</fullName>
    </submittedName>
</protein>
<dbReference type="PANTHER" id="PTHR42852">
    <property type="entry name" value="THIOL:DISULFIDE INTERCHANGE PROTEIN DSBE"/>
    <property type="match status" value="1"/>
</dbReference>
<dbReference type="InterPro" id="IPR013766">
    <property type="entry name" value="Thioredoxin_domain"/>
</dbReference>
<dbReference type="HOGENOM" id="CLU_042529_1_0_10"/>
<dbReference type="PROSITE" id="PS51352">
    <property type="entry name" value="THIOREDOXIN_2"/>
    <property type="match status" value="1"/>
</dbReference>
<dbReference type="Gene3D" id="3.40.30.10">
    <property type="entry name" value="Glutaredoxin"/>
    <property type="match status" value="1"/>
</dbReference>
<dbReference type="eggNOG" id="COG0526">
    <property type="taxonomic scope" value="Bacteria"/>
</dbReference>
<dbReference type="Pfam" id="PF14289">
    <property type="entry name" value="DUF4369"/>
    <property type="match status" value="1"/>
</dbReference>
<dbReference type="STRING" id="714943.Mucpa_3975"/>
<dbReference type="InterPro" id="IPR025380">
    <property type="entry name" value="DUF4369"/>
</dbReference>
<keyword evidence="3" id="KW-1015">Disulfide bond</keyword>
<dbReference type="GO" id="GO:0017004">
    <property type="term" value="P:cytochrome complex assembly"/>
    <property type="evidence" value="ECO:0007669"/>
    <property type="project" value="UniProtKB-KW"/>
</dbReference>
<dbReference type="SUPFAM" id="SSF52833">
    <property type="entry name" value="Thioredoxin-like"/>
    <property type="match status" value="1"/>
</dbReference>